<evidence type="ECO:0000313" key="3">
    <source>
        <dbReference type="Proteomes" id="UP000502823"/>
    </source>
</evidence>
<protein>
    <submittedName>
        <fullName evidence="2">Uncharacterized protein</fullName>
    </submittedName>
</protein>
<feature type="non-terminal residue" evidence="2">
    <location>
        <position position="329"/>
    </location>
</feature>
<name>A0A6L2Q8R5_COPFO</name>
<accession>A0A6L2Q8R5</accession>
<dbReference type="AlphaFoldDB" id="A0A6L2Q8R5"/>
<dbReference type="InParanoid" id="A0A6L2Q8R5"/>
<gene>
    <name evidence="2" type="ORF">Cfor_00714</name>
</gene>
<proteinExistence type="predicted"/>
<feature type="transmembrane region" description="Helical" evidence="1">
    <location>
        <begin position="128"/>
        <end position="150"/>
    </location>
</feature>
<comment type="caution">
    <text evidence="2">The sequence shown here is derived from an EMBL/GenBank/DDBJ whole genome shotgun (WGS) entry which is preliminary data.</text>
</comment>
<dbReference type="Gene3D" id="3.40.50.11530">
    <property type="match status" value="1"/>
</dbReference>
<reference evidence="3" key="1">
    <citation type="submission" date="2020-01" db="EMBL/GenBank/DDBJ databases">
        <title>Draft genome sequence of the Termite Coptotermes fromosanus.</title>
        <authorList>
            <person name="Itakura S."/>
            <person name="Yosikawa Y."/>
            <person name="Umezawa K."/>
        </authorList>
    </citation>
    <scope>NUCLEOTIDE SEQUENCE [LARGE SCALE GENOMIC DNA]</scope>
</reference>
<evidence type="ECO:0000256" key="1">
    <source>
        <dbReference type="SAM" id="Phobius"/>
    </source>
</evidence>
<keyword evidence="1" id="KW-0472">Membrane</keyword>
<dbReference type="EMBL" id="BLKM01000887">
    <property type="protein sequence ID" value="GFG39238.1"/>
    <property type="molecule type" value="Genomic_DNA"/>
</dbReference>
<keyword evidence="3" id="KW-1185">Reference proteome</keyword>
<sequence length="329" mass="37757">MKDRLSSGMIFIQKPDDHESPVELVTREHMHEGRDCGTLVGEFKCRAGKNISKCDLVRGNEIKCITENVGNHSQCLWVELYFHPCAGMGVWKNTTPHKHNHWCQWNSPPAIMYTVAERPVLAEGDHCVAVVLASVFSTLVILCFCILLFIMRKELGKCLHYAPVRPSSYPLVSVMPHILLLYSRDCEPFMELMVTFRNMLRDVMKSEVYDCFDHAIEEEIAAGAVEWLSRLLERDDIKIVVVESECAMLHQKALFEGVSVSYWDPTWLDGIFLHGLKGVANDKRSSQYDRVFVVSVRGFTDVNDRLEFITPNTRYVIPQHIEELMTNLY</sequence>
<dbReference type="Proteomes" id="UP000502823">
    <property type="component" value="Unassembled WGS sequence"/>
</dbReference>
<organism evidence="2 3">
    <name type="scientific">Coptotermes formosanus</name>
    <name type="common">Formosan subterranean termite</name>
    <dbReference type="NCBI Taxonomy" id="36987"/>
    <lineage>
        <taxon>Eukaryota</taxon>
        <taxon>Metazoa</taxon>
        <taxon>Ecdysozoa</taxon>
        <taxon>Arthropoda</taxon>
        <taxon>Hexapoda</taxon>
        <taxon>Insecta</taxon>
        <taxon>Pterygota</taxon>
        <taxon>Neoptera</taxon>
        <taxon>Polyneoptera</taxon>
        <taxon>Dictyoptera</taxon>
        <taxon>Blattodea</taxon>
        <taxon>Blattoidea</taxon>
        <taxon>Termitoidae</taxon>
        <taxon>Rhinotermitidae</taxon>
        <taxon>Coptotermes</taxon>
    </lineage>
</organism>
<evidence type="ECO:0000313" key="2">
    <source>
        <dbReference type="EMBL" id="GFG39238.1"/>
    </source>
</evidence>
<dbReference type="OrthoDB" id="7390598at2759"/>
<keyword evidence="1" id="KW-1133">Transmembrane helix</keyword>
<keyword evidence="1" id="KW-0812">Transmembrane</keyword>